<dbReference type="GO" id="GO:0009986">
    <property type="term" value="C:cell surface"/>
    <property type="evidence" value="ECO:0007669"/>
    <property type="project" value="TreeGrafter"/>
</dbReference>
<evidence type="ECO:0000256" key="2">
    <source>
        <dbReference type="ARBA" id="ARBA00022801"/>
    </source>
</evidence>
<keyword evidence="3" id="KW-0325">Glycoprotein</keyword>
<evidence type="ECO:0000256" key="9">
    <source>
        <dbReference type="SAM" id="Phobius"/>
    </source>
</evidence>
<gene>
    <name evidence="10" type="ORF">B0H16DRAFT_1817351</name>
</gene>
<evidence type="ECO:0000256" key="5">
    <source>
        <dbReference type="ARBA" id="ARBA00023316"/>
    </source>
</evidence>
<dbReference type="PANTHER" id="PTHR31297:SF34">
    <property type="entry name" value="GLUCAN 1,3-BETA-GLUCOSIDASE 2"/>
    <property type="match status" value="1"/>
</dbReference>
<dbReference type="InterPro" id="IPR017853">
    <property type="entry name" value="GH"/>
</dbReference>
<evidence type="ECO:0000256" key="3">
    <source>
        <dbReference type="ARBA" id="ARBA00023180"/>
    </source>
</evidence>
<keyword evidence="9" id="KW-0812">Transmembrane</keyword>
<evidence type="ECO:0000313" key="11">
    <source>
        <dbReference type="Proteomes" id="UP001215598"/>
    </source>
</evidence>
<feature type="transmembrane region" description="Helical" evidence="9">
    <location>
        <begin position="34"/>
        <end position="56"/>
    </location>
</feature>
<keyword evidence="11" id="KW-1185">Reference proteome</keyword>
<dbReference type="Gene3D" id="3.20.20.80">
    <property type="entry name" value="Glycosidases"/>
    <property type="match status" value="1"/>
</dbReference>
<evidence type="ECO:0000256" key="7">
    <source>
        <dbReference type="ARBA" id="ARBA00038929"/>
    </source>
</evidence>
<keyword evidence="5" id="KW-0961">Cell wall biogenesis/degradation</keyword>
<sequence>MSTTPLRASHNFSSHEIYNYPPSSPAKTRRRRKITTIVAVVAGLVVVVVIAVYFGAIRPKHDKSAASSSSSSSSGGSSTKLTIGGDGSTITTPNGSFTYNNSFGGFWVNDPANPFNNNAQPNSWTPPLNTSWNFGVDRIYGVNLGGLFVLEPFITPSYFEKYSPEAVDEWTLSIAMANDTASGGIGQLETHYNTFITEQDIAEIAGAGLNWLRIPIAFWAIETWPGEPFLEGTSWKYFLRVLEWARKYGLRVYLDLHAVPGVSPGLNHSGRLSPVNFLGIANAERTLYYIRVLTEFISQPAYRDLIPIFGIVNEALLGIIGKDVLTSFYLEAHNMIRGITGYGEGNGPYISIHDGFQSVDSWAGFLQGSDRIILDTHPYFSFGGIDTSPMAVDDANGNPGGKWPAQACNAWGPSINASQSAFGVTIAGEWAASPNACGYFLAGVGPESPNPDCPVYDDYLNYNDSMKAGLLNYVEASMDATRDWFFWTWKIGPNAAGAIGAPSWSYQLGLQQGWIPRDPRTALGKCQALGLTPNPFDGTYADWATGGVTSSIPASSSASFPWVPTTISNANVPLTLMPTYTSTGAITTLPAATFTAAPSSVTASVNGWFNAQDTAGGVVTVAGCTYPDEYNGIFTSSTPTAPCTGPTS</sequence>
<evidence type="ECO:0000256" key="8">
    <source>
        <dbReference type="SAM" id="MobiDB-lite"/>
    </source>
</evidence>
<feature type="region of interest" description="Disordered" evidence="8">
    <location>
        <begin position="62"/>
        <end position="89"/>
    </location>
</feature>
<comment type="caution">
    <text evidence="10">The sequence shown here is derived from an EMBL/GenBank/DDBJ whole genome shotgun (WGS) entry which is preliminary data.</text>
</comment>
<accession>A0AAD7KB90</accession>
<dbReference type="GO" id="GO:0071555">
    <property type="term" value="P:cell wall organization"/>
    <property type="evidence" value="ECO:0007669"/>
    <property type="project" value="UniProtKB-KW"/>
</dbReference>
<dbReference type="GO" id="GO:0004338">
    <property type="term" value="F:glucan exo-1,3-beta-glucosidase activity"/>
    <property type="evidence" value="ECO:0007669"/>
    <property type="project" value="UniProtKB-EC"/>
</dbReference>
<evidence type="ECO:0000313" key="10">
    <source>
        <dbReference type="EMBL" id="KAJ7780997.1"/>
    </source>
</evidence>
<dbReference type="PANTHER" id="PTHR31297">
    <property type="entry name" value="GLUCAN ENDO-1,6-BETA-GLUCOSIDASE B"/>
    <property type="match status" value="1"/>
</dbReference>
<evidence type="ECO:0000256" key="6">
    <source>
        <dbReference type="ARBA" id="ARBA00036824"/>
    </source>
</evidence>
<evidence type="ECO:0000256" key="1">
    <source>
        <dbReference type="ARBA" id="ARBA00005641"/>
    </source>
</evidence>
<dbReference type="EC" id="3.2.1.58" evidence="7"/>
<proteinExistence type="inferred from homology"/>
<name>A0AAD7KB90_9AGAR</name>
<dbReference type="EMBL" id="JARKIB010000004">
    <property type="protein sequence ID" value="KAJ7780997.1"/>
    <property type="molecule type" value="Genomic_DNA"/>
</dbReference>
<keyword evidence="9" id="KW-0472">Membrane</keyword>
<dbReference type="GO" id="GO:0009251">
    <property type="term" value="P:glucan catabolic process"/>
    <property type="evidence" value="ECO:0007669"/>
    <property type="project" value="TreeGrafter"/>
</dbReference>
<feature type="compositionally biased region" description="Low complexity" evidence="8">
    <location>
        <begin position="65"/>
        <end position="78"/>
    </location>
</feature>
<reference evidence="10" key="1">
    <citation type="submission" date="2023-03" db="EMBL/GenBank/DDBJ databases">
        <title>Massive genome expansion in bonnet fungi (Mycena s.s.) driven by repeated elements and novel gene families across ecological guilds.</title>
        <authorList>
            <consortium name="Lawrence Berkeley National Laboratory"/>
            <person name="Harder C.B."/>
            <person name="Miyauchi S."/>
            <person name="Viragh M."/>
            <person name="Kuo A."/>
            <person name="Thoen E."/>
            <person name="Andreopoulos B."/>
            <person name="Lu D."/>
            <person name="Skrede I."/>
            <person name="Drula E."/>
            <person name="Henrissat B."/>
            <person name="Morin E."/>
            <person name="Kohler A."/>
            <person name="Barry K."/>
            <person name="LaButti K."/>
            <person name="Morin E."/>
            <person name="Salamov A."/>
            <person name="Lipzen A."/>
            <person name="Mereny Z."/>
            <person name="Hegedus B."/>
            <person name="Baldrian P."/>
            <person name="Stursova M."/>
            <person name="Weitz H."/>
            <person name="Taylor A."/>
            <person name="Grigoriev I.V."/>
            <person name="Nagy L.G."/>
            <person name="Martin F."/>
            <person name="Kauserud H."/>
        </authorList>
    </citation>
    <scope>NUCLEOTIDE SEQUENCE</scope>
    <source>
        <strain evidence="10">CBHHK182m</strain>
    </source>
</reference>
<dbReference type="AlphaFoldDB" id="A0AAD7KB90"/>
<keyword evidence="9" id="KW-1133">Transmembrane helix</keyword>
<dbReference type="InterPro" id="IPR050386">
    <property type="entry name" value="Glycosyl_hydrolase_5"/>
</dbReference>
<evidence type="ECO:0000256" key="4">
    <source>
        <dbReference type="ARBA" id="ARBA00023295"/>
    </source>
</evidence>
<dbReference type="SUPFAM" id="SSF51445">
    <property type="entry name" value="(Trans)glycosidases"/>
    <property type="match status" value="1"/>
</dbReference>
<keyword evidence="4" id="KW-0326">Glycosidase</keyword>
<dbReference type="Proteomes" id="UP001215598">
    <property type="component" value="Unassembled WGS sequence"/>
</dbReference>
<dbReference type="GO" id="GO:0005576">
    <property type="term" value="C:extracellular region"/>
    <property type="evidence" value="ECO:0007669"/>
    <property type="project" value="TreeGrafter"/>
</dbReference>
<protein>
    <recommendedName>
        <fullName evidence="7">glucan 1,3-beta-glucosidase</fullName>
        <ecNumber evidence="7">3.2.1.58</ecNumber>
    </recommendedName>
</protein>
<keyword evidence="2 10" id="KW-0378">Hydrolase</keyword>
<comment type="catalytic activity">
    <reaction evidence="6">
        <text>Successive hydrolysis of beta-D-glucose units from the non-reducing ends of (1-&gt;3)-beta-D-glucans, releasing alpha-glucose.</text>
        <dbReference type="EC" id="3.2.1.58"/>
    </reaction>
</comment>
<organism evidence="10 11">
    <name type="scientific">Mycena metata</name>
    <dbReference type="NCBI Taxonomy" id="1033252"/>
    <lineage>
        <taxon>Eukaryota</taxon>
        <taxon>Fungi</taxon>
        <taxon>Dikarya</taxon>
        <taxon>Basidiomycota</taxon>
        <taxon>Agaricomycotina</taxon>
        <taxon>Agaricomycetes</taxon>
        <taxon>Agaricomycetidae</taxon>
        <taxon>Agaricales</taxon>
        <taxon>Marasmiineae</taxon>
        <taxon>Mycenaceae</taxon>
        <taxon>Mycena</taxon>
    </lineage>
</organism>
<comment type="similarity">
    <text evidence="1">Belongs to the glycosyl hydrolase 5 (cellulase A) family.</text>
</comment>